<dbReference type="AlphaFoldDB" id="U2ZVA4"/>
<dbReference type="PANTHER" id="PTHR30055:SF148">
    <property type="entry name" value="TETR-FAMILY TRANSCRIPTIONAL REGULATOR"/>
    <property type="match status" value="1"/>
</dbReference>
<dbReference type="InterPro" id="IPR011075">
    <property type="entry name" value="TetR_C"/>
</dbReference>
<dbReference type="Pfam" id="PF16859">
    <property type="entry name" value="TetR_C_11"/>
    <property type="match status" value="1"/>
</dbReference>
<dbReference type="PROSITE" id="PS50977">
    <property type="entry name" value="HTH_TETR_2"/>
    <property type="match status" value="1"/>
</dbReference>
<protein>
    <submittedName>
        <fullName evidence="7">Putative TetR family transcriptional regulator</fullName>
    </submittedName>
</protein>
<dbReference type="SUPFAM" id="SSF48498">
    <property type="entry name" value="Tetracyclin repressor-like, C-terminal domain"/>
    <property type="match status" value="1"/>
</dbReference>
<dbReference type="GO" id="GO:0003700">
    <property type="term" value="F:DNA-binding transcription factor activity"/>
    <property type="evidence" value="ECO:0007669"/>
    <property type="project" value="TreeGrafter"/>
</dbReference>
<evidence type="ECO:0000313" key="8">
    <source>
        <dbReference type="Proteomes" id="UP000016568"/>
    </source>
</evidence>
<dbReference type="eggNOG" id="COG1309">
    <property type="taxonomic scope" value="Bacteria"/>
</dbReference>
<dbReference type="SUPFAM" id="SSF46689">
    <property type="entry name" value="Homeodomain-like"/>
    <property type="match status" value="1"/>
</dbReference>
<evidence type="ECO:0000256" key="1">
    <source>
        <dbReference type="ARBA" id="ARBA00023015"/>
    </source>
</evidence>
<dbReference type="InterPro" id="IPR009057">
    <property type="entry name" value="Homeodomain-like_sf"/>
</dbReference>
<dbReference type="InterPro" id="IPR036271">
    <property type="entry name" value="Tet_transcr_reg_TetR-rel_C_sf"/>
</dbReference>
<evidence type="ECO:0000256" key="2">
    <source>
        <dbReference type="ARBA" id="ARBA00023125"/>
    </source>
</evidence>
<evidence type="ECO:0000259" key="6">
    <source>
        <dbReference type="PROSITE" id="PS50977"/>
    </source>
</evidence>
<dbReference type="Gene3D" id="1.10.10.60">
    <property type="entry name" value="Homeodomain-like"/>
    <property type="match status" value="1"/>
</dbReference>
<keyword evidence="3" id="KW-0804">Transcription</keyword>
<dbReference type="Gene3D" id="1.10.357.10">
    <property type="entry name" value="Tetracycline Repressor, domain 2"/>
    <property type="match status" value="1"/>
</dbReference>
<dbReference type="OrthoDB" id="7510588at2"/>
<accession>U2ZVA4</accession>
<keyword evidence="1" id="KW-0805">Transcription regulation</keyword>
<feature type="DNA-binding region" description="H-T-H motif" evidence="4">
    <location>
        <begin position="50"/>
        <end position="69"/>
    </location>
</feature>
<dbReference type="PRINTS" id="PR00455">
    <property type="entry name" value="HTHTETR"/>
</dbReference>
<organism evidence="7 8">
    <name type="scientific">Caenibius tardaugens NBRC 16725</name>
    <dbReference type="NCBI Taxonomy" id="1219035"/>
    <lineage>
        <taxon>Bacteria</taxon>
        <taxon>Pseudomonadati</taxon>
        <taxon>Pseudomonadota</taxon>
        <taxon>Alphaproteobacteria</taxon>
        <taxon>Sphingomonadales</taxon>
        <taxon>Erythrobacteraceae</taxon>
        <taxon>Caenibius</taxon>
    </lineage>
</organism>
<dbReference type="EMBL" id="BASZ01000005">
    <property type="protein sequence ID" value="GAD49299.1"/>
    <property type="molecule type" value="Genomic_DNA"/>
</dbReference>
<dbReference type="RefSeq" id="WP_021690205.1">
    <property type="nucleotide sequence ID" value="NZ_BASZ01000005.1"/>
</dbReference>
<proteinExistence type="predicted"/>
<feature type="region of interest" description="Disordered" evidence="5">
    <location>
        <begin position="1"/>
        <end position="28"/>
    </location>
</feature>
<feature type="compositionally biased region" description="Basic and acidic residues" evidence="5">
    <location>
        <begin position="1"/>
        <end position="16"/>
    </location>
</feature>
<evidence type="ECO:0000313" key="7">
    <source>
        <dbReference type="EMBL" id="GAD49299.1"/>
    </source>
</evidence>
<sequence length="209" mass="22613">MALLARGEKRERDDGPGQRARGRPRNPANDAAILAAASDILAAQGFDALTFEAVAQAAGVSRVSIYRRWPSKAHLVTAIATRGDQQFPDVIEEEGLEGEILAVLRQLYDRYSQKAIGAASIGALVAWQRDPALRGELEAGLERDARTAFRQTIDKGKAQGMVRHAVDSDALFDIAVGAIIYGKLFSSLPARTIDIEHIVDIVVRGAEVR</sequence>
<dbReference type="PANTHER" id="PTHR30055">
    <property type="entry name" value="HTH-TYPE TRANSCRIPTIONAL REGULATOR RUTR"/>
    <property type="match status" value="1"/>
</dbReference>
<evidence type="ECO:0000256" key="4">
    <source>
        <dbReference type="PROSITE-ProRule" id="PRU00335"/>
    </source>
</evidence>
<dbReference type="InterPro" id="IPR050109">
    <property type="entry name" value="HTH-type_TetR-like_transc_reg"/>
</dbReference>
<feature type="domain" description="HTH tetR-type" evidence="6">
    <location>
        <begin position="27"/>
        <end position="87"/>
    </location>
</feature>
<keyword evidence="2 4" id="KW-0238">DNA-binding</keyword>
<dbReference type="GO" id="GO:0000976">
    <property type="term" value="F:transcription cis-regulatory region binding"/>
    <property type="evidence" value="ECO:0007669"/>
    <property type="project" value="TreeGrafter"/>
</dbReference>
<evidence type="ECO:0000256" key="5">
    <source>
        <dbReference type="SAM" id="MobiDB-lite"/>
    </source>
</evidence>
<gene>
    <name evidence="7" type="ORF">NT2_05_02190</name>
</gene>
<dbReference type="Pfam" id="PF00440">
    <property type="entry name" value="TetR_N"/>
    <property type="match status" value="1"/>
</dbReference>
<name>U2ZVA4_9SPHN</name>
<dbReference type="KEGG" id="ntd:EGO55_12340"/>
<comment type="caution">
    <text evidence="7">The sequence shown here is derived from an EMBL/GenBank/DDBJ whole genome shotgun (WGS) entry which is preliminary data.</text>
</comment>
<evidence type="ECO:0000256" key="3">
    <source>
        <dbReference type="ARBA" id="ARBA00023163"/>
    </source>
</evidence>
<reference evidence="7 8" key="1">
    <citation type="submission" date="2013-09" db="EMBL/GenBank/DDBJ databases">
        <title>Whole genome shotgun sequence of Novosphingobium tardaugens NBRC 16725.</title>
        <authorList>
            <person name="Isaki S."/>
            <person name="Hosoyama A."/>
            <person name="Tsuchikane K."/>
            <person name="Katsumata H."/>
            <person name="Ando Y."/>
            <person name="Yamazaki S."/>
            <person name="Fujita N."/>
        </authorList>
    </citation>
    <scope>NUCLEOTIDE SEQUENCE [LARGE SCALE GENOMIC DNA]</scope>
    <source>
        <strain evidence="7 8">NBRC 16725</strain>
    </source>
</reference>
<keyword evidence="8" id="KW-1185">Reference proteome</keyword>
<dbReference type="Proteomes" id="UP000016568">
    <property type="component" value="Unassembled WGS sequence"/>
</dbReference>
<dbReference type="InterPro" id="IPR001647">
    <property type="entry name" value="HTH_TetR"/>
</dbReference>